<dbReference type="RefSeq" id="XP_003141501.1">
    <property type="nucleotide sequence ID" value="XM_003141453.1"/>
</dbReference>
<keyword evidence="1" id="KW-1133">Transmembrane helix</keyword>
<dbReference type="EMBL" id="JH712171">
    <property type="protein sequence ID" value="EFO22570.1"/>
    <property type="molecule type" value="Genomic_DNA"/>
</dbReference>
<dbReference type="GeneID" id="9943325"/>
<dbReference type="KEGG" id="loa:LOAG_05920"/>
<evidence type="ECO:0000256" key="1">
    <source>
        <dbReference type="SAM" id="Phobius"/>
    </source>
</evidence>
<keyword evidence="1" id="KW-0812">Transmembrane</keyword>
<protein>
    <submittedName>
        <fullName evidence="2">Uncharacterized protein</fullName>
    </submittedName>
</protein>
<gene>
    <name evidence="2" type="ORF">LOAG_05920</name>
</gene>
<name>A0A1S0TYW1_LOALO</name>
<sequence length="126" mass="15067">MKELLLRYHPLSNVKSIHASSSYKSYNGENFFRIPDIHASSFYKSYNGEKFFRIPDIRISFSCKSYNDGNFSTFRAFMNRPLANRMICRKSCIVTYVVIFRHMLYIVLIINLTIHWINRISDRYDM</sequence>
<proteinExistence type="predicted"/>
<reference evidence="2" key="1">
    <citation type="submission" date="2012-04" db="EMBL/GenBank/DDBJ databases">
        <title>The Genome Sequence of Loa loa.</title>
        <authorList>
            <consortium name="The Broad Institute Genome Sequencing Platform"/>
            <consortium name="Broad Institute Genome Sequencing Center for Infectious Disease"/>
            <person name="Nutman T.B."/>
            <person name="Fink D.L."/>
            <person name="Russ C."/>
            <person name="Young S."/>
            <person name="Zeng Q."/>
            <person name="Gargeya S."/>
            <person name="Alvarado L."/>
            <person name="Berlin A."/>
            <person name="Chapman S.B."/>
            <person name="Chen Z."/>
            <person name="Freedman E."/>
            <person name="Gellesch M."/>
            <person name="Goldberg J."/>
            <person name="Griggs A."/>
            <person name="Gujja S."/>
            <person name="Heilman E.R."/>
            <person name="Heiman D."/>
            <person name="Howarth C."/>
            <person name="Mehta T."/>
            <person name="Neiman D."/>
            <person name="Pearson M."/>
            <person name="Roberts A."/>
            <person name="Saif S."/>
            <person name="Shea T."/>
            <person name="Shenoy N."/>
            <person name="Sisk P."/>
            <person name="Stolte C."/>
            <person name="Sykes S."/>
            <person name="White J."/>
            <person name="Yandava C."/>
            <person name="Haas B."/>
            <person name="Henn M.R."/>
            <person name="Nusbaum C."/>
            <person name="Birren B."/>
        </authorList>
    </citation>
    <scope>NUCLEOTIDE SEQUENCE [LARGE SCALE GENOMIC DNA]</scope>
</reference>
<dbReference type="InParanoid" id="A0A1S0TYW1"/>
<keyword evidence="1" id="KW-0472">Membrane</keyword>
<accession>A0A1S0TYW1</accession>
<dbReference type="AlphaFoldDB" id="A0A1S0TYW1"/>
<organism evidence="2">
    <name type="scientific">Loa loa</name>
    <name type="common">Eye worm</name>
    <name type="synonym">Filaria loa</name>
    <dbReference type="NCBI Taxonomy" id="7209"/>
    <lineage>
        <taxon>Eukaryota</taxon>
        <taxon>Metazoa</taxon>
        <taxon>Ecdysozoa</taxon>
        <taxon>Nematoda</taxon>
        <taxon>Chromadorea</taxon>
        <taxon>Rhabditida</taxon>
        <taxon>Spirurina</taxon>
        <taxon>Spiruromorpha</taxon>
        <taxon>Filarioidea</taxon>
        <taxon>Onchocercidae</taxon>
        <taxon>Loa</taxon>
    </lineage>
</organism>
<feature type="transmembrane region" description="Helical" evidence="1">
    <location>
        <begin position="93"/>
        <end position="117"/>
    </location>
</feature>
<evidence type="ECO:0000313" key="2">
    <source>
        <dbReference type="EMBL" id="EFO22570.1"/>
    </source>
</evidence>
<dbReference type="CTD" id="9943325"/>